<dbReference type="CDD" id="cd18803">
    <property type="entry name" value="SF2_C_secA"/>
    <property type="match status" value="1"/>
</dbReference>
<name>A0ABX2T468_9BACL</name>
<comment type="function">
    <text evidence="12">Part of the Sec protein translocase complex. Interacts with the SecYEG preprotein conducting channel. Has a central role in coupling the hydrolysis of ATP to the transfer of proteins into and across the cell membrane, serving as an ATP-driven molecular motor driving the stepwise translocation of polypeptide chains across the membrane.</text>
</comment>
<dbReference type="SUPFAM" id="SSF81767">
    <property type="entry name" value="Pre-protein crosslinking domain of SecA"/>
    <property type="match status" value="1"/>
</dbReference>
<comment type="subunit">
    <text evidence="12">Monomer and homodimer. Part of the essential Sec protein translocation apparatus which comprises SecA, SecYEG and auxiliary proteins SecDF. Other proteins may also be involved.</text>
</comment>
<keyword evidence="6 12" id="KW-0547">Nucleotide-binding</keyword>
<gene>
    <name evidence="16" type="primary">secA2</name>
    <name evidence="12" type="synonym">secA</name>
    <name evidence="16" type="ORF">HZY85_07550</name>
</gene>
<feature type="binding site" evidence="12">
    <location>
        <position position="83"/>
    </location>
    <ligand>
        <name>ATP</name>
        <dbReference type="ChEBI" id="CHEBI:30616"/>
    </ligand>
</feature>
<evidence type="ECO:0000256" key="10">
    <source>
        <dbReference type="ARBA" id="ARBA00023010"/>
    </source>
</evidence>
<evidence type="ECO:0000313" key="17">
    <source>
        <dbReference type="Proteomes" id="UP000531840"/>
    </source>
</evidence>
<dbReference type="HAMAP" id="MF_01382">
    <property type="entry name" value="SecA"/>
    <property type="match status" value="1"/>
</dbReference>
<dbReference type="NCBIfam" id="NF006630">
    <property type="entry name" value="PRK09200.1"/>
    <property type="match status" value="1"/>
</dbReference>
<comment type="caution">
    <text evidence="16">The sequence shown here is derived from an EMBL/GenBank/DDBJ whole genome shotgun (WGS) entry which is preliminary data.</text>
</comment>
<evidence type="ECO:0000256" key="11">
    <source>
        <dbReference type="ARBA" id="ARBA00023136"/>
    </source>
</evidence>
<evidence type="ECO:0000256" key="2">
    <source>
        <dbReference type="ARBA" id="ARBA00007650"/>
    </source>
</evidence>
<dbReference type="Gene3D" id="3.40.50.300">
    <property type="entry name" value="P-loop containing nucleotide triphosphate hydrolases"/>
    <property type="match status" value="2"/>
</dbReference>
<keyword evidence="7 12" id="KW-0067">ATP-binding</keyword>
<dbReference type="InterPro" id="IPR011130">
    <property type="entry name" value="SecA_preprotein_X-link_dom"/>
</dbReference>
<dbReference type="Proteomes" id="UP000531840">
    <property type="component" value="Unassembled WGS sequence"/>
</dbReference>
<comment type="catalytic activity">
    <reaction evidence="12">
        <text>ATP + H2O + cellular proteinSide 1 = ADP + phosphate + cellular proteinSide 2.</text>
        <dbReference type="EC" id="7.4.2.8"/>
    </reaction>
</comment>
<feature type="binding site" evidence="12">
    <location>
        <position position="497"/>
    </location>
    <ligand>
        <name>ATP</name>
        <dbReference type="ChEBI" id="CHEBI:30616"/>
    </ligand>
</feature>
<dbReference type="PRINTS" id="PR00906">
    <property type="entry name" value="SECA"/>
</dbReference>
<keyword evidence="8 12" id="KW-0653">Protein transport</keyword>
<evidence type="ECO:0000256" key="9">
    <source>
        <dbReference type="ARBA" id="ARBA00022967"/>
    </source>
</evidence>
<feature type="binding site" evidence="12">
    <location>
        <begin position="101"/>
        <end position="105"/>
    </location>
    <ligand>
        <name>ATP</name>
        <dbReference type="ChEBI" id="CHEBI:30616"/>
    </ligand>
</feature>
<dbReference type="SMART" id="SM00487">
    <property type="entry name" value="DEXDc"/>
    <property type="match status" value="1"/>
</dbReference>
<evidence type="ECO:0000313" key="16">
    <source>
        <dbReference type="EMBL" id="NYS48025.1"/>
    </source>
</evidence>
<dbReference type="Gene3D" id="3.90.1440.10">
    <property type="entry name" value="SecA, preprotein cross-linking domain"/>
    <property type="match status" value="1"/>
</dbReference>
<proteinExistence type="inferred from homology"/>
<evidence type="ECO:0000259" key="14">
    <source>
        <dbReference type="PROSITE" id="PS51194"/>
    </source>
</evidence>
<accession>A0ABX2T468</accession>
<dbReference type="InterPro" id="IPR044722">
    <property type="entry name" value="SecA_SF2_C"/>
</dbReference>
<evidence type="ECO:0000256" key="6">
    <source>
        <dbReference type="ARBA" id="ARBA00022741"/>
    </source>
</evidence>
<dbReference type="InterPro" id="IPR036670">
    <property type="entry name" value="SecA_X-link_sf"/>
</dbReference>
<evidence type="ECO:0000256" key="4">
    <source>
        <dbReference type="ARBA" id="ARBA00022475"/>
    </source>
</evidence>
<keyword evidence="17" id="KW-1185">Reference proteome</keyword>
<dbReference type="InterPro" id="IPR022490">
    <property type="entry name" value="SecA2"/>
</dbReference>
<keyword evidence="9 12" id="KW-1278">Translocase</keyword>
<dbReference type="Pfam" id="PF07516">
    <property type="entry name" value="SecA_SW"/>
    <property type="match status" value="1"/>
</dbReference>
<dbReference type="PROSITE" id="PS51196">
    <property type="entry name" value="SECA_MOTOR_DEAD"/>
    <property type="match status" value="1"/>
</dbReference>
<dbReference type="PANTHER" id="PTHR30612">
    <property type="entry name" value="SECA INNER MEMBRANE COMPONENT OF SEC PROTEIN SECRETION SYSTEM"/>
    <property type="match status" value="1"/>
</dbReference>
<keyword evidence="4 12" id="KW-1003">Cell membrane</keyword>
<evidence type="ECO:0000256" key="7">
    <source>
        <dbReference type="ARBA" id="ARBA00022840"/>
    </source>
</evidence>
<dbReference type="PANTHER" id="PTHR30612:SF0">
    <property type="entry name" value="CHLOROPLAST PROTEIN-TRANSPORTING ATPASE"/>
    <property type="match status" value="1"/>
</dbReference>
<dbReference type="SMART" id="SM00957">
    <property type="entry name" value="SecA_DEAD"/>
    <property type="match status" value="1"/>
</dbReference>
<dbReference type="NCBIfam" id="TIGR03714">
    <property type="entry name" value="secA2"/>
    <property type="match status" value="1"/>
</dbReference>
<dbReference type="SUPFAM" id="SSF52540">
    <property type="entry name" value="P-loop containing nucleoside triphosphate hydrolases"/>
    <property type="match status" value="2"/>
</dbReference>
<dbReference type="CDD" id="cd17928">
    <property type="entry name" value="DEXDc_SecA"/>
    <property type="match status" value="1"/>
</dbReference>
<keyword evidence="3 12" id="KW-0813">Transport</keyword>
<dbReference type="Pfam" id="PF07517">
    <property type="entry name" value="SecA_DEAD"/>
    <property type="match status" value="1"/>
</dbReference>
<dbReference type="InterPro" id="IPR011116">
    <property type="entry name" value="SecA_Wing/Scaffold"/>
</dbReference>
<dbReference type="InterPro" id="IPR011115">
    <property type="entry name" value="SecA_DEAD"/>
</dbReference>
<keyword evidence="11 12" id="KW-0472">Membrane</keyword>
<feature type="domain" description="SecA family profile" evidence="15">
    <location>
        <begin position="1"/>
        <end position="575"/>
    </location>
</feature>
<evidence type="ECO:0000256" key="12">
    <source>
        <dbReference type="HAMAP-Rule" id="MF_01382"/>
    </source>
</evidence>
<feature type="domain" description="Helicase ATP-binding" evidence="13">
    <location>
        <begin position="85"/>
        <end position="250"/>
    </location>
</feature>
<dbReference type="InterPro" id="IPR014018">
    <property type="entry name" value="SecA_motor_DEAD"/>
</dbReference>
<dbReference type="Gene3D" id="1.10.3060.10">
    <property type="entry name" value="Helical scaffold and wing domains of SecA"/>
    <property type="match status" value="1"/>
</dbReference>
<comment type="similarity">
    <text evidence="2 12">Belongs to the SecA family.</text>
</comment>
<evidence type="ECO:0000256" key="1">
    <source>
        <dbReference type="ARBA" id="ARBA00004170"/>
    </source>
</evidence>
<dbReference type="SUPFAM" id="SSF81886">
    <property type="entry name" value="Helical scaffold and wing domains of SecA"/>
    <property type="match status" value="1"/>
</dbReference>
<dbReference type="InterPro" id="IPR000185">
    <property type="entry name" value="SecA"/>
</dbReference>
<evidence type="ECO:0000259" key="15">
    <source>
        <dbReference type="PROSITE" id="PS51196"/>
    </source>
</evidence>
<evidence type="ECO:0000259" key="13">
    <source>
        <dbReference type="PROSITE" id="PS51192"/>
    </source>
</evidence>
<dbReference type="Pfam" id="PF21090">
    <property type="entry name" value="P-loop_SecA"/>
    <property type="match status" value="1"/>
</dbReference>
<evidence type="ECO:0000256" key="8">
    <source>
        <dbReference type="ARBA" id="ARBA00022927"/>
    </source>
</evidence>
<dbReference type="InterPro" id="IPR001650">
    <property type="entry name" value="Helicase_C-like"/>
</dbReference>
<sequence length="794" mass="91403">MNNIDWFWIDKRRLRVIKKILNKVNGYAQEIANLSNDELKNKTVVFRERLLNGETLDDLLPEAYAVAREACKRVLGMYPYDVQIMGAIVLHQGNIAEMKTGEGKTLTAVMPLYLNALEQKGTILVTTNSYLALRDYKEMKQVYSFLGVTVSEAVEYGVSEDKKVKPIHKRIAYSADIVYTTNSALAFDYLIDNLASSAEEKYMPSFNYVIIDEVDEVLLDVAQTPLVISGFPRLQSNFYSISNTFFQTLEEDIHYKYNKKKNEVWFTTDGFFELKKFFDLEKVFSIKNKELLRHTLLALRANKTIEKGKEYVVDDDKVKLLDRSSGRILENTKLQLGQHQALEAKEGVKITPNQRAMATITYQNFFKLFKKIAGMTGTAKVSEKEFIKTYNMAVVVIPTNKKMIREDLPDAVYATLPEKIYASVEMLKKYHKEGRPVLLISGNVELSNVYSEILLKEGLVHNVLNAHNVAKEAEIIKDAGVKGAITVATIMAGRGTDIKLGEGVAELGGLVVIGTERMASRRMDLQLIGRSGRQGDPGTSKFFVSLEDSLLAKNETYKTKKYFYQYAKNSDYYNPIEITNKKLLRLVNNSQKISDGSGEASRNMAIEFDESLRLQRSIIYKERDKVIFEKNKNIDKFYNILFEAISNDVSNLEDDDFHTVTRYILDNLTYDYREYDISYSNKNDLKEKLNKILLEEIDKKKLYLQKDYQLNNFFNFCFLKAIDISWLEHVDNLEQLRNIVMSRSVASKNPLFEFYKEADKSFDFMKENIKSSFLKYVCLSTIEYDEKNNIKIVF</sequence>
<dbReference type="SMART" id="SM00958">
    <property type="entry name" value="SecA_PP_bind"/>
    <property type="match status" value="1"/>
</dbReference>
<dbReference type="PROSITE" id="PS51192">
    <property type="entry name" value="HELICASE_ATP_BIND_1"/>
    <property type="match status" value="1"/>
</dbReference>
<keyword evidence="10 12" id="KW-0811">Translocation</keyword>
<dbReference type="RefSeq" id="WP_179941808.1">
    <property type="nucleotide sequence ID" value="NZ_JACBYF010000023.1"/>
</dbReference>
<protein>
    <recommendedName>
        <fullName evidence="12">Protein translocase subunit SecA</fullName>
        <ecNumber evidence="12">7.4.2.8</ecNumber>
    </recommendedName>
</protein>
<keyword evidence="5 12" id="KW-0963">Cytoplasm</keyword>
<evidence type="ECO:0000256" key="5">
    <source>
        <dbReference type="ARBA" id="ARBA00022490"/>
    </source>
</evidence>
<evidence type="ECO:0000256" key="3">
    <source>
        <dbReference type="ARBA" id="ARBA00022448"/>
    </source>
</evidence>
<reference evidence="16 17" key="1">
    <citation type="submission" date="2020-07" db="EMBL/GenBank/DDBJ databases">
        <title>MOT database genomes.</title>
        <authorList>
            <person name="Joseph S."/>
            <person name="Aduse-Opoku J."/>
            <person name="Hashim A."/>
            <person name="Wade W."/>
            <person name="Curtis M."/>
        </authorList>
    </citation>
    <scope>NUCLEOTIDE SEQUENCE [LARGE SCALE GENOMIC DNA]</scope>
    <source>
        <strain evidence="16 17">CIP 106318</strain>
    </source>
</reference>
<dbReference type="InterPro" id="IPR027417">
    <property type="entry name" value="P-loop_NTPase"/>
</dbReference>
<organism evidence="16 17">
    <name type="scientific">Gemelliphila palaticanis</name>
    <dbReference type="NCBI Taxonomy" id="81950"/>
    <lineage>
        <taxon>Bacteria</taxon>
        <taxon>Bacillati</taxon>
        <taxon>Bacillota</taxon>
        <taxon>Bacilli</taxon>
        <taxon>Bacillales</taxon>
        <taxon>Gemellaceae</taxon>
        <taxon>Gemelliphila</taxon>
    </lineage>
</organism>
<dbReference type="EMBL" id="JACBYF010000023">
    <property type="protein sequence ID" value="NYS48025.1"/>
    <property type="molecule type" value="Genomic_DNA"/>
</dbReference>
<dbReference type="PROSITE" id="PS51194">
    <property type="entry name" value="HELICASE_CTER"/>
    <property type="match status" value="1"/>
</dbReference>
<dbReference type="InterPro" id="IPR036266">
    <property type="entry name" value="SecA_Wing/Scaffold_sf"/>
</dbReference>
<dbReference type="InterPro" id="IPR014001">
    <property type="entry name" value="Helicase_ATP-bd"/>
</dbReference>
<comment type="subcellular location">
    <subcellularLocation>
        <location evidence="12">Cell membrane</location>
        <topology evidence="12">Peripheral membrane protein</topology>
        <orientation evidence="12">Cytoplasmic side</orientation>
    </subcellularLocation>
    <subcellularLocation>
        <location evidence="12">Cytoplasm</location>
    </subcellularLocation>
    <subcellularLocation>
        <location evidence="1">Membrane</location>
        <topology evidence="1">Peripheral membrane protein</topology>
    </subcellularLocation>
    <text evidence="12">Distribution is 50-50.</text>
</comment>
<feature type="domain" description="Helicase C-terminal" evidence="14">
    <location>
        <begin position="419"/>
        <end position="584"/>
    </location>
</feature>
<dbReference type="EC" id="7.4.2.8" evidence="12"/>
<dbReference type="Pfam" id="PF01043">
    <property type="entry name" value="SecA_PP_bind"/>
    <property type="match status" value="1"/>
</dbReference>